<dbReference type="AlphaFoldDB" id="A0ABD3U014"/>
<keyword evidence="3" id="KW-1185">Reference proteome</keyword>
<organism evidence="2 3">
    <name type="scientific">Sinanodonta woodiana</name>
    <name type="common">Chinese pond mussel</name>
    <name type="synonym">Anodonta woodiana</name>
    <dbReference type="NCBI Taxonomy" id="1069815"/>
    <lineage>
        <taxon>Eukaryota</taxon>
        <taxon>Metazoa</taxon>
        <taxon>Spiralia</taxon>
        <taxon>Lophotrochozoa</taxon>
        <taxon>Mollusca</taxon>
        <taxon>Bivalvia</taxon>
        <taxon>Autobranchia</taxon>
        <taxon>Heteroconchia</taxon>
        <taxon>Palaeoheterodonta</taxon>
        <taxon>Unionida</taxon>
        <taxon>Unionoidea</taxon>
        <taxon>Unionidae</taxon>
        <taxon>Unioninae</taxon>
        <taxon>Sinanodonta</taxon>
    </lineage>
</organism>
<proteinExistence type="predicted"/>
<feature type="non-terminal residue" evidence="2">
    <location>
        <position position="1"/>
    </location>
</feature>
<protein>
    <submittedName>
        <fullName evidence="2">Uncharacterized protein</fullName>
    </submittedName>
</protein>
<sequence>CSGAKTRAVQRDSPPRPRGSSTDGMHRDQSETAECVVSLSHPTRYKQLKQHLQKCHPGGGRSSVIIPPCLKVVTKSCKEKETVKRIPYPFPNTKSILAGRSTNQPQERSYTDYHCRTCQPATHTQSLTAPHESALVPFVFIQTKHHHQVHLHS</sequence>
<reference evidence="2 3" key="1">
    <citation type="submission" date="2024-11" db="EMBL/GenBank/DDBJ databases">
        <title>Chromosome-level genome assembly of the freshwater bivalve Anodonta woodiana.</title>
        <authorList>
            <person name="Chen X."/>
        </authorList>
    </citation>
    <scope>NUCLEOTIDE SEQUENCE [LARGE SCALE GENOMIC DNA]</scope>
    <source>
        <strain evidence="2">MN2024</strain>
        <tissue evidence="2">Gills</tissue>
    </source>
</reference>
<evidence type="ECO:0000313" key="2">
    <source>
        <dbReference type="EMBL" id="KAL3841988.1"/>
    </source>
</evidence>
<accession>A0ABD3U014</accession>
<evidence type="ECO:0000256" key="1">
    <source>
        <dbReference type="SAM" id="MobiDB-lite"/>
    </source>
</evidence>
<dbReference type="EMBL" id="JBJQND010000017">
    <property type="protein sequence ID" value="KAL3841988.1"/>
    <property type="molecule type" value="Genomic_DNA"/>
</dbReference>
<feature type="region of interest" description="Disordered" evidence="1">
    <location>
        <begin position="1"/>
        <end position="32"/>
    </location>
</feature>
<dbReference type="Proteomes" id="UP001634394">
    <property type="component" value="Unassembled WGS sequence"/>
</dbReference>
<name>A0ABD3U014_SINWO</name>
<comment type="caution">
    <text evidence="2">The sequence shown here is derived from an EMBL/GenBank/DDBJ whole genome shotgun (WGS) entry which is preliminary data.</text>
</comment>
<evidence type="ECO:0000313" key="3">
    <source>
        <dbReference type="Proteomes" id="UP001634394"/>
    </source>
</evidence>
<gene>
    <name evidence="2" type="ORF">ACJMK2_020064</name>
</gene>